<feature type="non-terminal residue" evidence="11">
    <location>
        <position position="464"/>
    </location>
</feature>
<dbReference type="CDD" id="cd00082">
    <property type="entry name" value="HisKA"/>
    <property type="match status" value="1"/>
</dbReference>
<dbReference type="SUPFAM" id="SSF52172">
    <property type="entry name" value="CheY-like"/>
    <property type="match status" value="1"/>
</dbReference>
<dbReference type="InterPro" id="IPR004358">
    <property type="entry name" value="Sig_transdc_His_kin-like_C"/>
</dbReference>
<feature type="domain" description="PAC" evidence="10">
    <location>
        <begin position="98"/>
        <end position="150"/>
    </location>
</feature>
<dbReference type="InterPro" id="IPR003661">
    <property type="entry name" value="HisK_dim/P_dom"/>
</dbReference>
<evidence type="ECO:0000256" key="3">
    <source>
        <dbReference type="ARBA" id="ARBA00022741"/>
    </source>
</evidence>
<dbReference type="Pfam" id="PF02518">
    <property type="entry name" value="HATPase_c"/>
    <property type="match status" value="1"/>
</dbReference>
<dbReference type="AlphaFoldDB" id="A0A381SXY8"/>
<dbReference type="SUPFAM" id="SSF47384">
    <property type="entry name" value="Homodimeric domain of signal transducing histidine kinase"/>
    <property type="match status" value="1"/>
</dbReference>
<dbReference type="InterPro" id="IPR000700">
    <property type="entry name" value="PAS-assoc_C"/>
</dbReference>
<dbReference type="SUPFAM" id="SSF55785">
    <property type="entry name" value="PYP-like sensor domain (PAS domain)"/>
    <property type="match status" value="1"/>
</dbReference>
<dbReference type="Pfam" id="PF00512">
    <property type="entry name" value="HisKA"/>
    <property type="match status" value="1"/>
</dbReference>
<dbReference type="InterPro" id="IPR005467">
    <property type="entry name" value="His_kinase_dom"/>
</dbReference>
<dbReference type="SUPFAM" id="SSF55874">
    <property type="entry name" value="ATPase domain of HSP90 chaperone/DNA topoisomerase II/histidine kinase"/>
    <property type="match status" value="1"/>
</dbReference>
<keyword evidence="1" id="KW-0597">Phosphoprotein</keyword>
<dbReference type="PRINTS" id="PR00344">
    <property type="entry name" value="BCTRLSENSOR"/>
</dbReference>
<evidence type="ECO:0000259" key="9">
    <source>
        <dbReference type="PROSITE" id="PS50110"/>
    </source>
</evidence>
<dbReference type="Gene3D" id="3.30.450.20">
    <property type="entry name" value="PAS domain"/>
    <property type="match status" value="1"/>
</dbReference>
<evidence type="ECO:0000256" key="4">
    <source>
        <dbReference type="ARBA" id="ARBA00022777"/>
    </source>
</evidence>
<evidence type="ECO:0008006" key="12">
    <source>
        <dbReference type="Google" id="ProtNLM"/>
    </source>
</evidence>
<keyword evidence="2" id="KW-0808">Transferase</keyword>
<keyword evidence="5" id="KW-0067">ATP-binding</keyword>
<dbReference type="InterPro" id="IPR036097">
    <property type="entry name" value="HisK_dim/P_sf"/>
</dbReference>
<accession>A0A381SXY8</accession>
<keyword evidence="3" id="KW-0547">Nucleotide-binding</keyword>
<proteinExistence type="predicted"/>
<evidence type="ECO:0000256" key="7">
    <source>
        <dbReference type="SAM" id="MobiDB-lite"/>
    </source>
</evidence>
<dbReference type="Pfam" id="PF00072">
    <property type="entry name" value="Response_reg"/>
    <property type="match status" value="1"/>
</dbReference>
<dbReference type="PANTHER" id="PTHR43065:SF10">
    <property type="entry name" value="PEROXIDE STRESS-ACTIVATED HISTIDINE KINASE MAK3"/>
    <property type="match status" value="1"/>
</dbReference>
<feature type="non-terminal residue" evidence="11">
    <location>
        <position position="1"/>
    </location>
</feature>
<feature type="domain" description="Response regulatory" evidence="9">
    <location>
        <begin position="403"/>
        <end position="464"/>
    </location>
</feature>
<evidence type="ECO:0000256" key="2">
    <source>
        <dbReference type="ARBA" id="ARBA00022679"/>
    </source>
</evidence>
<dbReference type="SMART" id="SM00387">
    <property type="entry name" value="HATPase_c"/>
    <property type="match status" value="1"/>
</dbReference>
<feature type="compositionally biased region" description="Basic residues" evidence="7">
    <location>
        <begin position="1"/>
        <end position="16"/>
    </location>
</feature>
<evidence type="ECO:0000256" key="5">
    <source>
        <dbReference type="ARBA" id="ARBA00022840"/>
    </source>
</evidence>
<protein>
    <recommendedName>
        <fullName evidence="12">Histidine kinase</fullName>
    </recommendedName>
</protein>
<dbReference type="PANTHER" id="PTHR43065">
    <property type="entry name" value="SENSOR HISTIDINE KINASE"/>
    <property type="match status" value="1"/>
</dbReference>
<keyword evidence="6" id="KW-0902">Two-component regulatory system</keyword>
<dbReference type="PROSITE" id="PS50110">
    <property type="entry name" value="RESPONSE_REGULATORY"/>
    <property type="match status" value="1"/>
</dbReference>
<dbReference type="PROSITE" id="PS50113">
    <property type="entry name" value="PAC"/>
    <property type="match status" value="1"/>
</dbReference>
<evidence type="ECO:0000259" key="8">
    <source>
        <dbReference type="PROSITE" id="PS50109"/>
    </source>
</evidence>
<dbReference type="PROSITE" id="PS50109">
    <property type="entry name" value="HIS_KIN"/>
    <property type="match status" value="1"/>
</dbReference>
<dbReference type="Gene3D" id="1.10.287.130">
    <property type="match status" value="1"/>
</dbReference>
<dbReference type="InterPro" id="IPR011006">
    <property type="entry name" value="CheY-like_superfamily"/>
</dbReference>
<dbReference type="EMBL" id="UINC01003672">
    <property type="protein sequence ID" value="SVA08319.1"/>
    <property type="molecule type" value="Genomic_DNA"/>
</dbReference>
<dbReference type="GO" id="GO:0000155">
    <property type="term" value="F:phosphorelay sensor kinase activity"/>
    <property type="evidence" value="ECO:0007669"/>
    <property type="project" value="InterPro"/>
</dbReference>
<organism evidence="11">
    <name type="scientific">marine metagenome</name>
    <dbReference type="NCBI Taxonomy" id="408172"/>
    <lineage>
        <taxon>unclassified sequences</taxon>
        <taxon>metagenomes</taxon>
        <taxon>ecological metagenomes</taxon>
    </lineage>
</organism>
<dbReference type="Gene3D" id="3.30.565.10">
    <property type="entry name" value="Histidine kinase-like ATPase, C-terminal domain"/>
    <property type="match status" value="1"/>
</dbReference>
<dbReference type="Gene3D" id="3.40.50.2300">
    <property type="match status" value="1"/>
</dbReference>
<reference evidence="11" key="1">
    <citation type="submission" date="2018-05" db="EMBL/GenBank/DDBJ databases">
        <authorList>
            <person name="Lanie J.A."/>
            <person name="Ng W.-L."/>
            <person name="Kazmierczak K.M."/>
            <person name="Andrzejewski T.M."/>
            <person name="Davidsen T.M."/>
            <person name="Wayne K.J."/>
            <person name="Tettelin H."/>
            <person name="Glass J.I."/>
            <person name="Rusch D."/>
            <person name="Podicherti R."/>
            <person name="Tsui H.-C.T."/>
            <person name="Winkler M.E."/>
        </authorList>
    </citation>
    <scope>NUCLEOTIDE SEQUENCE</scope>
</reference>
<dbReference type="InterPro" id="IPR036890">
    <property type="entry name" value="HATPase_C_sf"/>
</dbReference>
<evidence type="ECO:0000313" key="11">
    <source>
        <dbReference type="EMBL" id="SVA08319.1"/>
    </source>
</evidence>
<feature type="region of interest" description="Disordered" evidence="7">
    <location>
        <begin position="1"/>
        <end position="20"/>
    </location>
</feature>
<sequence length="464" mass="51498">VSPIKSRTKPRSRSKQSSKASRAEVFARLVEKAQEGIYIGAISTTTTTVAVNSHLKVMFGYTASTPLRNVRPFEPERFVTPEARYSFLEELKRNGMVTDYLLRLRRVDATPMWVEVTARAELTKTSMSLRIEALIRNVTERKKLEDQTREELVQDKKLAALGQTVSSVAHELNNPLATILNWSERLAEQQLDNVTRQGIETILGETERAAKIVRNLLTFARKPHTTRAMVDLSEIIRETLSLRSDEQRLANIAIIDKLEADLPEVFVDPHQVQQVLLNLVENAEQAMMTAHGRGTIALRTWHDRDEESVLLEIQDDGPGIPEDAQPRIFEPFFTTKDTGKGTGLGLTVAYAIMQEHGGQIRLVSNSSGGANFHIGFPSGIKKTIRRRPLPPSPLPTDIGGGASALLVEDEQALATAVAAALTDADFKVDLACDGKEALKLVREANYDLVICDLKMPHLDGAEFY</sequence>
<dbReference type="InterPro" id="IPR035965">
    <property type="entry name" value="PAS-like_dom_sf"/>
</dbReference>
<feature type="domain" description="Histidine kinase" evidence="8">
    <location>
        <begin position="167"/>
        <end position="380"/>
    </location>
</feature>
<dbReference type="CDD" id="cd00156">
    <property type="entry name" value="REC"/>
    <property type="match status" value="1"/>
</dbReference>
<name>A0A381SXY8_9ZZZZ</name>
<gene>
    <name evidence="11" type="ORF">METZ01_LOCUS61173</name>
</gene>
<keyword evidence="4" id="KW-0418">Kinase</keyword>
<evidence type="ECO:0000256" key="6">
    <source>
        <dbReference type="ARBA" id="ARBA00023012"/>
    </source>
</evidence>
<dbReference type="GO" id="GO:0005524">
    <property type="term" value="F:ATP binding"/>
    <property type="evidence" value="ECO:0007669"/>
    <property type="project" value="UniProtKB-KW"/>
</dbReference>
<dbReference type="SMART" id="SM00388">
    <property type="entry name" value="HisKA"/>
    <property type="match status" value="1"/>
</dbReference>
<evidence type="ECO:0000259" key="10">
    <source>
        <dbReference type="PROSITE" id="PS50113"/>
    </source>
</evidence>
<dbReference type="InterPro" id="IPR003594">
    <property type="entry name" value="HATPase_dom"/>
</dbReference>
<evidence type="ECO:0000256" key="1">
    <source>
        <dbReference type="ARBA" id="ARBA00022553"/>
    </source>
</evidence>
<dbReference type="InterPro" id="IPR001789">
    <property type="entry name" value="Sig_transdc_resp-reg_receiver"/>
</dbReference>